<name>A0A0G4JYC4_9GAMM</name>
<reference evidence="2" key="1">
    <citation type="submission" date="2015-01" db="EMBL/GenBank/DDBJ databases">
        <authorList>
            <person name="Paterson Steve"/>
        </authorList>
    </citation>
    <scope>NUCLEOTIDE SEQUENCE [LARGE SCALE GENOMIC DNA]</scope>
    <source>
        <strain evidence="2">OBR1</strain>
    </source>
</reference>
<dbReference type="EMBL" id="CGIG01000001">
    <property type="protein sequence ID" value="CPR18883.1"/>
    <property type="molecule type" value="Genomic_DNA"/>
</dbReference>
<evidence type="ECO:0000313" key="1">
    <source>
        <dbReference type="EMBL" id="CPR18883.1"/>
    </source>
</evidence>
<dbReference type="Gene3D" id="3.20.20.80">
    <property type="entry name" value="Glycosidases"/>
    <property type="match status" value="1"/>
</dbReference>
<gene>
    <name evidence="1" type="ORF">BN1221_03458</name>
</gene>
<dbReference type="AlphaFoldDB" id="A0A0G4JYC4"/>
<dbReference type="STRING" id="1109412.BN1221_03458"/>
<proteinExistence type="predicted"/>
<dbReference type="SUPFAM" id="SSF51445">
    <property type="entry name" value="(Trans)glycosidases"/>
    <property type="match status" value="1"/>
</dbReference>
<dbReference type="Proteomes" id="UP000044377">
    <property type="component" value="Unassembled WGS sequence"/>
</dbReference>
<evidence type="ECO:0000313" key="2">
    <source>
        <dbReference type="Proteomes" id="UP000044377"/>
    </source>
</evidence>
<accession>A0A0G4JYC4</accession>
<dbReference type="InterPro" id="IPR017853">
    <property type="entry name" value="GH"/>
</dbReference>
<organism evidence="1 2">
    <name type="scientific">Brenneria goodwinii</name>
    <dbReference type="NCBI Taxonomy" id="1109412"/>
    <lineage>
        <taxon>Bacteria</taxon>
        <taxon>Pseudomonadati</taxon>
        <taxon>Pseudomonadota</taxon>
        <taxon>Gammaproteobacteria</taxon>
        <taxon>Enterobacterales</taxon>
        <taxon>Pectobacteriaceae</taxon>
        <taxon>Brenneria</taxon>
    </lineage>
</organism>
<sequence length="312" mass="36372">MFFLMSIFSISAFAKERENYLYTSSDDLEKIYPLLTRQDITGVQIVYNWKRLEVAPGKYDFSVIEKDLTLLRKINKKMFLQIQDRFFEPQARYIPQYLLDDPQYAGGLVEQQDNPGEGKSQAIGWAAVQWNDALRKRYQKLISALAQTFDGRIEGINLPETAIDIDIKHDKTGFSCDKYYAATLDNLKFTRSVFKKSHVVQYVNFWPCEWDNDHKYMSRLFQFAKDNNIGLGGPDIVPHKKAQMHNSYPFFNRYKNKLPLVAMAVQEPTLTYINPVTHKKFSKEEFVDFAENYLGADIIFWSVDSPWLSGKN</sequence>
<evidence type="ECO:0008006" key="3">
    <source>
        <dbReference type="Google" id="ProtNLM"/>
    </source>
</evidence>
<keyword evidence="2" id="KW-1185">Reference proteome</keyword>
<protein>
    <recommendedName>
        <fullName evidence="3">Glycoside hydrolase family 42 N-terminal domain-containing protein</fullName>
    </recommendedName>
</protein>